<gene>
    <name evidence="2" type="ORF">SAMN05428964_101254</name>
</gene>
<sequence>MTRHHNDPIDDAIDEVENSNTLKRIVFVVALICLASSLAGLFFLVTRLILPRGFF</sequence>
<dbReference type="RefSeq" id="WP_170954025.1">
    <property type="nucleotide sequence ID" value="NZ_JALLPZ010000001.1"/>
</dbReference>
<organism evidence="2 3">
    <name type="scientific">Thalassospira xiamenensis</name>
    <dbReference type="NCBI Taxonomy" id="220697"/>
    <lineage>
        <taxon>Bacteria</taxon>
        <taxon>Pseudomonadati</taxon>
        <taxon>Pseudomonadota</taxon>
        <taxon>Alphaproteobacteria</taxon>
        <taxon>Rhodospirillales</taxon>
        <taxon>Thalassospiraceae</taxon>
        <taxon>Thalassospira</taxon>
    </lineage>
</organism>
<dbReference type="AlphaFoldDB" id="A0A285RDU3"/>
<dbReference type="EMBL" id="OBMM01000001">
    <property type="protein sequence ID" value="SOB90562.1"/>
    <property type="molecule type" value="Genomic_DNA"/>
</dbReference>
<evidence type="ECO:0000313" key="2">
    <source>
        <dbReference type="EMBL" id="SOB90562.1"/>
    </source>
</evidence>
<keyword evidence="1" id="KW-1133">Transmembrane helix</keyword>
<accession>A0A285RDU3</accession>
<evidence type="ECO:0000313" key="3">
    <source>
        <dbReference type="Proteomes" id="UP000219068"/>
    </source>
</evidence>
<dbReference type="Proteomes" id="UP000219068">
    <property type="component" value="Unassembled WGS sequence"/>
</dbReference>
<evidence type="ECO:0000256" key="1">
    <source>
        <dbReference type="SAM" id="Phobius"/>
    </source>
</evidence>
<proteinExistence type="predicted"/>
<keyword evidence="1" id="KW-0472">Membrane</keyword>
<name>A0A285RDU3_9PROT</name>
<feature type="transmembrane region" description="Helical" evidence="1">
    <location>
        <begin position="25"/>
        <end position="50"/>
    </location>
</feature>
<reference evidence="2 3" key="1">
    <citation type="submission" date="2017-08" db="EMBL/GenBank/DDBJ databases">
        <authorList>
            <person name="de Groot N.N."/>
        </authorList>
    </citation>
    <scope>NUCLEOTIDE SEQUENCE [LARGE SCALE GENOMIC DNA]</scope>
    <source>
        <strain evidence="2 3">USBA 78</strain>
    </source>
</reference>
<protein>
    <submittedName>
        <fullName evidence="2">Uncharacterized protein</fullName>
    </submittedName>
</protein>
<keyword evidence="1" id="KW-0812">Transmembrane</keyword>